<evidence type="ECO:0000313" key="4">
    <source>
        <dbReference type="Proteomes" id="UP001179952"/>
    </source>
</evidence>
<keyword evidence="1" id="KW-1133">Transmembrane helix</keyword>
<reference evidence="3" key="1">
    <citation type="journal article" date="2023" name="Nat. Commun.">
        <title>Diploid and tetraploid genomes of Acorus and the evolution of monocots.</title>
        <authorList>
            <person name="Ma L."/>
            <person name="Liu K.W."/>
            <person name="Li Z."/>
            <person name="Hsiao Y.Y."/>
            <person name="Qi Y."/>
            <person name="Fu T."/>
            <person name="Tang G.D."/>
            <person name="Zhang D."/>
            <person name="Sun W.H."/>
            <person name="Liu D.K."/>
            <person name="Li Y."/>
            <person name="Chen G.Z."/>
            <person name="Liu X.D."/>
            <person name="Liao X.Y."/>
            <person name="Jiang Y.T."/>
            <person name="Yu X."/>
            <person name="Hao Y."/>
            <person name="Huang J."/>
            <person name="Zhao X.W."/>
            <person name="Ke S."/>
            <person name="Chen Y.Y."/>
            <person name="Wu W.L."/>
            <person name="Hsu J.L."/>
            <person name="Lin Y.F."/>
            <person name="Huang M.D."/>
            <person name="Li C.Y."/>
            <person name="Huang L."/>
            <person name="Wang Z.W."/>
            <person name="Zhao X."/>
            <person name="Zhong W.Y."/>
            <person name="Peng D.H."/>
            <person name="Ahmad S."/>
            <person name="Lan S."/>
            <person name="Zhang J.S."/>
            <person name="Tsai W.C."/>
            <person name="Van de Peer Y."/>
            <person name="Liu Z.J."/>
        </authorList>
    </citation>
    <scope>NUCLEOTIDE SEQUENCE</scope>
    <source>
        <strain evidence="3">SCP</strain>
    </source>
</reference>
<dbReference type="SMART" id="SM00743">
    <property type="entry name" value="Agenet"/>
    <property type="match status" value="2"/>
</dbReference>
<dbReference type="Proteomes" id="UP001179952">
    <property type="component" value="Unassembled WGS sequence"/>
</dbReference>
<gene>
    <name evidence="3" type="ORF">QJS04_geneDACA022981</name>
</gene>
<proteinExistence type="predicted"/>
<dbReference type="EMBL" id="JAUJYN010000002">
    <property type="protein sequence ID" value="KAK1277786.1"/>
    <property type="molecule type" value="Genomic_DNA"/>
</dbReference>
<evidence type="ECO:0000313" key="3">
    <source>
        <dbReference type="EMBL" id="KAK1277786.1"/>
    </source>
</evidence>
<dbReference type="AlphaFoldDB" id="A0AAV9BN76"/>
<dbReference type="InterPro" id="IPR008395">
    <property type="entry name" value="Agenet-like_dom"/>
</dbReference>
<feature type="domain" description="Agenet" evidence="2">
    <location>
        <begin position="76"/>
        <end position="132"/>
    </location>
</feature>
<name>A0AAV9BN76_ACOGR</name>
<protein>
    <recommendedName>
        <fullName evidence="2">Agenet domain-containing protein</fullName>
    </recommendedName>
</protein>
<dbReference type="PANTHER" id="PTHR31917:SF148">
    <property type="entry name" value="DUF724 DOMAIN-CONTAINING PROTEIN 2"/>
    <property type="match status" value="1"/>
</dbReference>
<comment type="caution">
    <text evidence="3">The sequence shown here is derived from an EMBL/GenBank/DDBJ whole genome shotgun (WGS) entry which is preliminary data.</text>
</comment>
<keyword evidence="1" id="KW-0472">Membrane</keyword>
<feature type="transmembrane region" description="Helical" evidence="1">
    <location>
        <begin position="151"/>
        <end position="167"/>
    </location>
</feature>
<reference evidence="3" key="2">
    <citation type="submission" date="2023-06" db="EMBL/GenBank/DDBJ databases">
        <authorList>
            <person name="Ma L."/>
            <person name="Liu K.-W."/>
            <person name="Li Z."/>
            <person name="Hsiao Y.-Y."/>
            <person name="Qi Y."/>
            <person name="Fu T."/>
            <person name="Tang G."/>
            <person name="Zhang D."/>
            <person name="Sun W.-H."/>
            <person name="Liu D.-K."/>
            <person name="Li Y."/>
            <person name="Chen G.-Z."/>
            <person name="Liu X.-D."/>
            <person name="Liao X.-Y."/>
            <person name="Jiang Y.-T."/>
            <person name="Yu X."/>
            <person name="Hao Y."/>
            <person name="Huang J."/>
            <person name="Zhao X.-W."/>
            <person name="Ke S."/>
            <person name="Chen Y.-Y."/>
            <person name="Wu W.-L."/>
            <person name="Hsu J.-L."/>
            <person name="Lin Y.-F."/>
            <person name="Huang M.-D."/>
            <person name="Li C.-Y."/>
            <person name="Huang L."/>
            <person name="Wang Z.-W."/>
            <person name="Zhao X."/>
            <person name="Zhong W.-Y."/>
            <person name="Peng D.-H."/>
            <person name="Ahmad S."/>
            <person name="Lan S."/>
            <person name="Zhang J.-S."/>
            <person name="Tsai W.-C."/>
            <person name="Van De Peer Y."/>
            <person name="Liu Z.-J."/>
        </authorList>
    </citation>
    <scope>NUCLEOTIDE SEQUENCE</scope>
    <source>
        <strain evidence="3">SCP</strain>
        <tissue evidence="3">Leaves</tissue>
    </source>
</reference>
<dbReference type="Pfam" id="PF05641">
    <property type="entry name" value="Agenet"/>
    <property type="match status" value="1"/>
</dbReference>
<organism evidence="3 4">
    <name type="scientific">Acorus gramineus</name>
    <name type="common">Dwarf sweet flag</name>
    <dbReference type="NCBI Taxonomy" id="55184"/>
    <lineage>
        <taxon>Eukaryota</taxon>
        <taxon>Viridiplantae</taxon>
        <taxon>Streptophyta</taxon>
        <taxon>Embryophyta</taxon>
        <taxon>Tracheophyta</taxon>
        <taxon>Spermatophyta</taxon>
        <taxon>Magnoliopsida</taxon>
        <taxon>Liliopsida</taxon>
        <taxon>Acoraceae</taxon>
        <taxon>Acorus</taxon>
    </lineage>
</organism>
<evidence type="ECO:0000259" key="2">
    <source>
        <dbReference type="SMART" id="SM00743"/>
    </source>
</evidence>
<dbReference type="InterPro" id="IPR014002">
    <property type="entry name" value="Agenet_dom_plant"/>
</dbReference>
<keyword evidence="1" id="KW-0812">Transmembrane</keyword>
<sequence length="177" mass="20404">MGPNSWFYKGQEVEVAGDEEGLRGAWYEATVVRSFPSKGKVSLLYRTLALDDDPTKPLKETVHAAPVRPPPPQAVDAFYNEGWWVGTVSEVRVTDDKGGPARTLRYRVRFPDPVDEREFGVEELRAHLEWVGGEWVNKDSMGEKVTYEISYYYYFIFLVLLHVPHYLNLVNNEVSFW</sequence>
<accession>A0AAV9BN76</accession>
<dbReference type="PANTHER" id="PTHR31917">
    <property type="entry name" value="AGENET DOMAIN-CONTAINING PROTEIN-RELATED"/>
    <property type="match status" value="1"/>
</dbReference>
<evidence type="ECO:0000256" key="1">
    <source>
        <dbReference type="SAM" id="Phobius"/>
    </source>
</evidence>
<feature type="domain" description="Agenet" evidence="2">
    <location>
        <begin position="5"/>
        <end position="75"/>
    </location>
</feature>
<keyword evidence="4" id="KW-1185">Reference proteome</keyword>
<dbReference type="CDD" id="cd20405">
    <property type="entry name" value="Tudor_Agenet_AtDUF_rpt1_3"/>
    <property type="match status" value="1"/>
</dbReference>